<reference evidence="16" key="1">
    <citation type="submission" date="2020-11" db="EMBL/GenBank/DDBJ databases">
        <authorList>
            <person name="Whitehead M."/>
        </authorList>
    </citation>
    <scope>NUCLEOTIDE SEQUENCE</scope>
    <source>
        <strain evidence="16">EGII</strain>
    </source>
</reference>
<feature type="chain" id="PRO_5032847669" description="Angiotensin-converting enzyme" evidence="15">
    <location>
        <begin position="28"/>
        <end position="698"/>
    </location>
</feature>
<keyword evidence="3 10" id="KW-1015">Disulfide bond</keyword>
<feature type="active site" description="Proton donor 2" evidence="7">
    <location>
        <position position="516"/>
    </location>
</feature>
<keyword evidence="14" id="KW-0812">Transmembrane</keyword>
<keyword evidence="13" id="KW-0378">Hydrolase</keyword>
<dbReference type="OrthoDB" id="10029630at2759"/>
<keyword evidence="13" id="KW-0121">Carboxypeptidase</keyword>
<dbReference type="EC" id="3.4.-.-" evidence="13"/>
<evidence type="ECO:0000256" key="15">
    <source>
        <dbReference type="SAM" id="SignalP"/>
    </source>
</evidence>
<dbReference type="Proteomes" id="UP000606786">
    <property type="component" value="Unassembled WGS sequence"/>
</dbReference>
<keyword evidence="13" id="KW-0482">Metalloprotease</keyword>
<dbReference type="GO" id="GO:0006508">
    <property type="term" value="P:proteolysis"/>
    <property type="evidence" value="ECO:0007669"/>
    <property type="project" value="UniProtKB-KW"/>
</dbReference>
<evidence type="ECO:0000256" key="11">
    <source>
        <dbReference type="PIRSR" id="PIRSR601548-8"/>
    </source>
</evidence>
<dbReference type="Gene3D" id="1.10.1370.30">
    <property type="match status" value="1"/>
</dbReference>
<evidence type="ECO:0000256" key="3">
    <source>
        <dbReference type="ARBA" id="ARBA00023157"/>
    </source>
</evidence>
<feature type="binding site" evidence="8">
    <location>
        <position position="228"/>
    </location>
    <ligand>
        <name>chloride</name>
        <dbReference type="ChEBI" id="CHEBI:17996"/>
        <label>1</label>
    </ligand>
</feature>
<dbReference type="SUPFAM" id="SSF55486">
    <property type="entry name" value="Metalloproteases ('zincins'), catalytic domain"/>
    <property type="match status" value="1"/>
</dbReference>
<dbReference type="PRINTS" id="PR00791">
    <property type="entry name" value="PEPDIPTASEA"/>
</dbReference>
<dbReference type="GO" id="GO:0046872">
    <property type="term" value="F:metal ion binding"/>
    <property type="evidence" value="ECO:0007669"/>
    <property type="project" value="UniProtKB-KW"/>
</dbReference>
<keyword evidence="14" id="KW-1133">Transmembrane helix</keyword>
<keyword evidence="9 13" id="KW-0479">Metal-binding</keyword>
<feature type="binding site" evidence="11">
    <location>
        <position position="414"/>
    </location>
    <ligand>
        <name>Zn(2+)</name>
        <dbReference type="ChEBI" id="CHEBI:29105"/>
        <label>2</label>
        <note>catalytic</note>
    </ligand>
</feature>
<keyword evidence="4 6" id="KW-0325">Glycoprotein</keyword>
<feature type="glycosylation site" description="N-linked (GlcNAc...) asparagine" evidence="6">
    <location>
        <position position="73"/>
    </location>
</feature>
<feature type="transmembrane region" description="Helical" evidence="14">
    <location>
        <begin position="630"/>
        <end position="650"/>
    </location>
</feature>
<feature type="active site" description="Proton acceptor 1" evidence="5">
    <location>
        <position position="387"/>
    </location>
</feature>
<dbReference type="PROSITE" id="PS52011">
    <property type="entry name" value="PEPTIDASE_M2"/>
    <property type="match status" value="1"/>
</dbReference>
<keyword evidence="13" id="KW-0645">Protease</keyword>
<feature type="active site" description="Proton acceptor 2" evidence="7">
    <location>
        <position position="387"/>
    </location>
</feature>
<evidence type="ECO:0000256" key="7">
    <source>
        <dbReference type="PIRSR" id="PIRSR601548-11"/>
    </source>
</evidence>
<feature type="binding site" evidence="9">
    <location>
        <position position="390"/>
    </location>
    <ligand>
        <name>Zn(2+)</name>
        <dbReference type="ChEBI" id="CHEBI:29105"/>
        <label>1</label>
        <note>catalytic</note>
    </ligand>
</feature>
<feature type="binding site" evidence="11">
    <location>
        <position position="386"/>
    </location>
    <ligand>
        <name>Zn(2+)</name>
        <dbReference type="ChEBI" id="CHEBI:29105"/>
        <label>2</label>
        <note>catalytic</note>
    </ligand>
</feature>
<keyword evidence="2 15" id="KW-0732">Signal</keyword>
<evidence type="ECO:0000313" key="17">
    <source>
        <dbReference type="Proteomes" id="UP000606786"/>
    </source>
</evidence>
<dbReference type="GO" id="GO:0004180">
    <property type="term" value="F:carboxypeptidase activity"/>
    <property type="evidence" value="ECO:0007669"/>
    <property type="project" value="UniProtKB-KW"/>
</dbReference>
<evidence type="ECO:0000256" key="1">
    <source>
        <dbReference type="ARBA" id="ARBA00008139"/>
    </source>
</evidence>
<proteinExistence type="inferred from homology"/>
<evidence type="ECO:0000256" key="13">
    <source>
        <dbReference type="RuleBase" id="RU361144"/>
    </source>
</evidence>
<feature type="glycosylation site" description="N-linked (GlcNAc...) (complex) asparagine" evidence="6">
    <location>
        <position position="93"/>
    </location>
</feature>
<feature type="disulfide bond" evidence="10 12">
    <location>
        <begin position="355"/>
        <end position="373"/>
    </location>
</feature>
<feature type="binding site" evidence="9">
    <location>
        <position position="414"/>
    </location>
    <ligand>
        <name>Zn(2+)</name>
        <dbReference type="ChEBI" id="CHEBI:29105"/>
        <label>1</label>
        <note>catalytic</note>
    </ligand>
</feature>
<evidence type="ECO:0000256" key="5">
    <source>
        <dbReference type="PIRSR" id="PIRSR601548-1"/>
    </source>
</evidence>
<name>A0A811UIB7_CERCA</name>
<dbReference type="Pfam" id="PF01401">
    <property type="entry name" value="Peptidase_M2"/>
    <property type="match status" value="1"/>
</dbReference>
<dbReference type="InterPro" id="IPR001548">
    <property type="entry name" value="Peptidase_M2"/>
</dbReference>
<comment type="similarity">
    <text evidence="1 12 13">Belongs to the peptidase M2 family.</text>
</comment>
<dbReference type="GO" id="GO:0005615">
    <property type="term" value="C:extracellular space"/>
    <property type="evidence" value="ECO:0007669"/>
    <property type="project" value="TreeGrafter"/>
</dbReference>
<evidence type="ECO:0000256" key="8">
    <source>
        <dbReference type="PIRSR" id="PIRSR601548-2"/>
    </source>
</evidence>
<feature type="active site" description="Proton donor 1" evidence="5">
    <location>
        <position position="516"/>
    </location>
</feature>
<feature type="signal peptide" evidence="15">
    <location>
        <begin position="1"/>
        <end position="27"/>
    </location>
</feature>
<protein>
    <recommendedName>
        <fullName evidence="13">Angiotensin-converting enzyme</fullName>
        <ecNumber evidence="13">3.4.-.-</ecNumber>
    </recommendedName>
</protein>
<evidence type="ECO:0000256" key="9">
    <source>
        <dbReference type="PIRSR" id="PIRSR601548-3"/>
    </source>
</evidence>
<comment type="caution">
    <text evidence="16">The sequence shown here is derived from an EMBL/GenBank/DDBJ whole genome shotgun (WGS) entry which is preliminary data.</text>
</comment>
<dbReference type="AlphaFoldDB" id="A0A811UIB7"/>
<comment type="cofactor">
    <cofactor evidence="13">
        <name>Zn(2+)</name>
        <dbReference type="ChEBI" id="CHEBI:29105"/>
    </cofactor>
    <text evidence="13">Binds 1 zinc ion per subunit.</text>
</comment>
<evidence type="ECO:0000256" key="10">
    <source>
        <dbReference type="PIRSR" id="PIRSR601548-4"/>
    </source>
</evidence>
<keyword evidence="14" id="KW-0472">Membrane</keyword>
<sequence length="698" mass="80759">MKTRGIILLPKLLLLLALLSSRVPVRAYSADTVGSCSSNSLKSDARTFFEHENELLRQRRRNEFLTSYEYNTNVTEDNRKAMIAVATSNAAANKEMTRNVIASGYVDSSDEDIKRQATILGDLGIDVLPESDYKELLNAVSLMQSNYATATVCPYNKEGKCTLQLEPHIQERLSDSRDPKELKHYWRQWYDKAGTPMRENFKKYIEMTRKSARLNGYSSYADYWIHFYEDSEFEANLDKVYKAILPLYREIHGYVRYRLRSYYGDEIVPENGNIPMHLLGNMWAQQWDNALPLFTPYPEKPFIDVTSEMLRQNFTVRKLFELGDEFFKSLGMRALPKSFWDLSVLTRPADREIICHASAWDLYQDSDVRIKMCTDVNTHYLYVVHHELGHIQYYLQYEKQPTVFRAAPNPGFHEAVGDVIALSVATPKHLKSIGLSDVGKLDDESRINELFKNALKKIVFLPFAYTMDKYRYAIFRGEVEESKWNCAFWQMRSEFSGVEPPIQRTDADFDPPAKYHIDADVEYLRYFAAHIFQFQFLRALCTKAGQYVKGDPEKSLDNCDIYNSKEAGEAFSKFLSLGASVHWKKALNEFTGETEMDPSALMEYFEPLTKWLQAENQRLKVPIGWGDTDIQISILTIMPISIGVSFFFDISRIFSTADGENSRWGRHAQYLNFLIFTLIFLTTLVLIRIHDDHVTAIE</sequence>
<keyword evidence="17" id="KW-1185">Reference proteome</keyword>
<dbReference type="EMBL" id="CAJHJT010000012">
    <property type="protein sequence ID" value="CAD6997385.1"/>
    <property type="molecule type" value="Genomic_DNA"/>
</dbReference>
<feature type="binding site" evidence="9">
    <location>
        <position position="386"/>
    </location>
    <ligand>
        <name>Zn(2+)</name>
        <dbReference type="ChEBI" id="CHEBI:29105"/>
        <label>1</label>
        <note>catalytic</note>
    </ligand>
</feature>
<feature type="disulfide bond" evidence="10 12">
    <location>
        <begin position="541"/>
        <end position="559"/>
    </location>
</feature>
<dbReference type="PANTHER" id="PTHR10514:SF44">
    <property type="entry name" value="ANGIOTENSIN-CONVERTING ENZYME-RELATED"/>
    <property type="match status" value="1"/>
</dbReference>
<evidence type="ECO:0000256" key="6">
    <source>
        <dbReference type="PIRSR" id="PIRSR601548-10"/>
    </source>
</evidence>
<feature type="disulfide bond" evidence="10 12">
    <location>
        <begin position="153"/>
        <end position="161"/>
    </location>
</feature>
<gene>
    <name evidence="16" type="ORF">CCAP1982_LOCUS6026</name>
</gene>
<dbReference type="GO" id="GO:0008241">
    <property type="term" value="F:peptidyl-dipeptidase activity"/>
    <property type="evidence" value="ECO:0007669"/>
    <property type="project" value="InterPro"/>
</dbReference>
<dbReference type="PANTHER" id="PTHR10514">
    <property type="entry name" value="ANGIOTENSIN-CONVERTING ENZYME"/>
    <property type="match status" value="1"/>
</dbReference>
<evidence type="ECO:0000313" key="16">
    <source>
        <dbReference type="EMBL" id="CAD6997385.1"/>
    </source>
</evidence>
<evidence type="ECO:0000256" key="12">
    <source>
        <dbReference type="PROSITE-ProRule" id="PRU01355"/>
    </source>
</evidence>
<dbReference type="GO" id="GO:0005886">
    <property type="term" value="C:plasma membrane"/>
    <property type="evidence" value="ECO:0007669"/>
    <property type="project" value="TreeGrafter"/>
</dbReference>
<organism evidence="16 17">
    <name type="scientific">Ceratitis capitata</name>
    <name type="common">Mediterranean fruit fly</name>
    <name type="synonym">Tephritis capitata</name>
    <dbReference type="NCBI Taxonomy" id="7213"/>
    <lineage>
        <taxon>Eukaryota</taxon>
        <taxon>Metazoa</taxon>
        <taxon>Ecdysozoa</taxon>
        <taxon>Arthropoda</taxon>
        <taxon>Hexapoda</taxon>
        <taxon>Insecta</taxon>
        <taxon>Pterygota</taxon>
        <taxon>Neoptera</taxon>
        <taxon>Endopterygota</taxon>
        <taxon>Diptera</taxon>
        <taxon>Brachycera</taxon>
        <taxon>Muscomorpha</taxon>
        <taxon>Tephritoidea</taxon>
        <taxon>Tephritidae</taxon>
        <taxon>Ceratitis</taxon>
        <taxon>Ceratitis</taxon>
    </lineage>
</organism>
<feature type="binding site" evidence="11">
    <location>
        <position position="390"/>
    </location>
    <ligand>
        <name>Zn(2+)</name>
        <dbReference type="ChEBI" id="CHEBI:29105"/>
        <label>2</label>
        <note>catalytic</note>
    </ligand>
</feature>
<keyword evidence="9 13" id="KW-0862">Zinc</keyword>
<accession>A0A811UIB7</accession>
<evidence type="ECO:0000256" key="4">
    <source>
        <dbReference type="ARBA" id="ARBA00023180"/>
    </source>
</evidence>
<evidence type="ECO:0000256" key="2">
    <source>
        <dbReference type="ARBA" id="ARBA00022729"/>
    </source>
</evidence>
<feature type="binding site" evidence="8">
    <location>
        <position position="525"/>
    </location>
    <ligand>
        <name>chloride</name>
        <dbReference type="ChEBI" id="CHEBI:17996"/>
        <label>1</label>
    </ligand>
</feature>
<evidence type="ECO:0000256" key="14">
    <source>
        <dbReference type="SAM" id="Phobius"/>
    </source>
</evidence>
<feature type="transmembrane region" description="Helical" evidence="14">
    <location>
        <begin position="670"/>
        <end position="689"/>
    </location>
</feature>
<dbReference type="CDD" id="cd06461">
    <property type="entry name" value="M2_ACE"/>
    <property type="match status" value="1"/>
</dbReference>
<dbReference type="GO" id="GO:0008237">
    <property type="term" value="F:metallopeptidase activity"/>
    <property type="evidence" value="ECO:0007669"/>
    <property type="project" value="UniProtKB-KW"/>
</dbReference>